<dbReference type="GO" id="GO:0009279">
    <property type="term" value="C:cell outer membrane"/>
    <property type="evidence" value="ECO:0007669"/>
    <property type="project" value="UniProtKB-SubCell"/>
</dbReference>
<keyword evidence="6" id="KW-1185">Reference proteome</keyword>
<protein>
    <submittedName>
        <fullName evidence="5">Outer membrane receptor protein involved in Fe transport</fullName>
    </submittedName>
</protein>
<evidence type="ECO:0000313" key="6">
    <source>
        <dbReference type="Proteomes" id="UP000244168"/>
    </source>
</evidence>
<dbReference type="OrthoDB" id="649475at2"/>
<dbReference type="InterPro" id="IPR036942">
    <property type="entry name" value="Beta-barrel_TonB_sf"/>
</dbReference>
<evidence type="ECO:0000256" key="4">
    <source>
        <dbReference type="SAM" id="SignalP"/>
    </source>
</evidence>
<evidence type="ECO:0000313" key="5">
    <source>
        <dbReference type="EMBL" id="PTR00803.1"/>
    </source>
</evidence>
<sequence>MKHSTILTILSVFLISLSVKAQTPDSLHYGLGRTLIRKDMTQAITIKGEDLEKLPYNTLSDALSAWLFGVYGTTTTYITNVNGTVLVNADMLSIYDIDQITLVQNSATLVNGISPNQVMLLITTKKYAKGKFGINAAGQTNRVSSNPSMYRPGGSKHDYYSQYYLSAYTNSDRVSVNISADYQRFLPLSLDLSSISRYTEEDKINRYRFNGSLQAKLGKSTLNLMAGYVPQNVDENLQSIYTSSSNLSENKLDGHVWYATGSFTTPLGSKWHNVFNAGLQRNNIGVGYSSVTTGSSQLIQSTYSAVNNQRFVNYLFNDNLSGNLSTGGWSFEPAVNIAYRHAKDDHNVEIRNSDSQGQFSSTSFGYNFQQKGILLTPSLTIGYKDFFNIQGGVETQLSGAGEPIFNYSAKKLFPFALTSVNLGKLAGIDTACLGWHFYASYARTGTFTQDPYAYMLSLPINLPLGTINDLNSSAISAVPVNPYAIFDQWQAGSNFTLINGKMVLSYAFMQRKYLVQQIYFSPDANNNINETGYPVKKWQIHRVGIEYAIVQNSKFSWRSNLNASYITLNMEDLTHTDFAGLISGYSPPGHQITGGFVNRFNVGKVTAGADILYTFYSAPQNDGSKLKSYFFSLSNLYAGYQFSVGKVKHLEVFANGHNIFSKKYYQIDNLSYYGLGFRASI</sequence>
<gene>
    <name evidence="5" type="ORF">C8P68_10130</name>
</gene>
<dbReference type="SUPFAM" id="SSF56935">
    <property type="entry name" value="Porins"/>
    <property type="match status" value="1"/>
</dbReference>
<dbReference type="EMBL" id="QAOQ01000001">
    <property type="protein sequence ID" value="PTR00803.1"/>
    <property type="molecule type" value="Genomic_DNA"/>
</dbReference>
<feature type="signal peptide" evidence="4">
    <location>
        <begin position="1"/>
        <end position="21"/>
    </location>
</feature>
<comment type="subcellular location">
    <subcellularLocation>
        <location evidence="1">Cell outer membrane</location>
    </subcellularLocation>
</comment>
<reference evidence="5 6" key="1">
    <citation type="submission" date="2018-04" db="EMBL/GenBank/DDBJ databases">
        <title>Genomic Encyclopedia of Archaeal and Bacterial Type Strains, Phase II (KMG-II): from individual species to whole genera.</title>
        <authorList>
            <person name="Goeker M."/>
        </authorList>
    </citation>
    <scope>NUCLEOTIDE SEQUENCE [LARGE SCALE GENOMIC DNA]</scope>
    <source>
        <strain evidence="5 6">DSM 26809</strain>
    </source>
</reference>
<feature type="chain" id="PRO_5015443598" evidence="4">
    <location>
        <begin position="22"/>
        <end position="681"/>
    </location>
</feature>
<dbReference type="AlphaFoldDB" id="A0A2T5JEF6"/>
<dbReference type="Proteomes" id="UP000244168">
    <property type="component" value="Unassembled WGS sequence"/>
</dbReference>
<name>A0A2T5JEF6_9SPHI</name>
<dbReference type="Gene3D" id="2.40.170.20">
    <property type="entry name" value="TonB-dependent receptor, beta-barrel domain"/>
    <property type="match status" value="1"/>
</dbReference>
<accession>A0A2T5JEF6</accession>
<evidence type="ECO:0000256" key="2">
    <source>
        <dbReference type="ARBA" id="ARBA00023136"/>
    </source>
</evidence>
<proteinExistence type="predicted"/>
<organism evidence="5 6">
    <name type="scientific">Mucilaginibacter yixingensis</name>
    <dbReference type="NCBI Taxonomy" id="1295612"/>
    <lineage>
        <taxon>Bacteria</taxon>
        <taxon>Pseudomonadati</taxon>
        <taxon>Bacteroidota</taxon>
        <taxon>Sphingobacteriia</taxon>
        <taxon>Sphingobacteriales</taxon>
        <taxon>Sphingobacteriaceae</taxon>
        <taxon>Mucilaginibacter</taxon>
    </lineage>
</organism>
<keyword evidence="3" id="KW-0998">Cell outer membrane</keyword>
<evidence type="ECO:0000256" key="3">
    <source>
        <dbReference type="ARBA" id="ARBA00023237"/>
    </source>
</evidence>
<keyword evidence="2" id="KW-0472">Membrane</keyword>
<keyword evidence="4" id="KW-0732">Signal</keyword>
<dbReference type="RefSeq" id="WP_107826251.1">
    <property type="nucleotide sequence ID" value="NZ_CP160205.1"/>
</dbReference>
<keyword evidence="5" id="KW-0675">Receptor</keyword>
<evidence type="ECO:0000256" key="1">
    <source>
        <dbReference type="ARBA" id="ARBA00004442"/>
    </source>
</evidence>
<comment type="caution">
    <text evidence="5">The sequence shown here is derived from an EMBL/GenBank/DDBJ whole genome shotgun (WGS) entry which is preliminary data.</text>
</comment>